<dbReference type="InterPro" id="IPR004881">
    <property type="entry name" value="Ribosome_biogen_GTPase_RsgA"/>
</dbReference>
<feature type="binding site" evidence="10">
    <location>
        <position position="252"/>
    </location>
    <ligand>
        <name>Zn(2+)</name>
        <dbReference type="ChEBI" id="CHEBI:29105"/>
    </ligand>
</feature>
<accession>A0ABW2URL5</accession>
<dbReference type="PANTHER" id="PTHR32120:SF11">
    <property type="entry name" value="SMALL RIBOSOMAL SUBUNIT BIOGENESIS GTPASE RSGA 1, MITOCHONDRIAL-RELATED"/>
    <property type="match status" value="1"/>
</dbReference>
<reference evidence="14" key="1">
    <citation type="journal article" date="2019" name="Int. J. Syst. Evol. Microbiol.">
        <title>The Global Catalogue of Microorganisms (GCM) 10K type strain sequencing project: providing services to taxonomists for standard genome sequencing and annotation.</title>
        <authorList>
            <consortium name="The Broad Institute Genomics Platform"/>
            <consortium name="The Broad Institute Genome Sequencing Center for Infectious Disease"/>
            <person name="Wu L."/>
            <person name="Ma J."/>
        </authorList>
    </citation>
    <scope>NUCLEOTIDE SEQUENCE [LARGE SCALE GENOMIC DNA]</scope>
    <source>
        <strain evidence="14">JCM 30234</strain>
    </source>
</reference>
<dbReference type="Gene3D" id="3.40.50.300">
    <property type="entry name" value="P-loop containing nucleotide triphosphate hydrolases"/>
    <property type="match status" value="1"/>
</dbReference>
<proteinExistence type="inferred from homology"/>
<dbReference type="EC" id="3.6.1.-" evidence="10"/>
<keyword evidence="3 10" id="KW-0479">Metal-binding</keyword>
<comment type="cofactor">
    <cofactor evidence="10">
        <name>Zn(2+)</name>
        <dbReference type="ChEBI" id="CHEBI:29105"/>
    </cofactor>
    <text evidence="10">Binds 1 zinc ion per subunit.</text>
</comment>
<dbReference type="Proteomes" id="UP001596620">
    <property type="component" value="Unassembled WGS sequence"/>
</dbReference>
<keyword evidence="1 10" id="KW-0963">Cytoplasm</keyword>
<dbReference type="SUPFAM" id="SSF52540">
    <property type="entry name" value="P-loop containing nucleoside triphosphate hydrolases"/>
    <property type="match status" value="1"/>
</dbReference>
<gene>
    <name evidence="10 13" type="primary">rsgA</name>
    <name evidence="13" type="ORF">ACFQU8_00665</name>
</gene>
<organism evidence="13 14">
    <name type="scientific">Lentibacillus kimchii</name>
    <dbReference type="NCBI Taxonomy" id="1542911"/>
    <lineage>
        <taxon>Bacteria</taxon>
        <taxon>Bacillati</taxon>
        <taxon>Bacillota</taxon>
        <taxon>Bacilli</taxon>
        <taxon>Bacillales</taxon>
        <taxon>Bacillaceae</taxon>
        <taxon>Lentibacillus</taxon>
    </lineage>
</organism>
<feature type="binding site" evidence="10">
    <location>
        <position position="260"/>
    </location>
    <ligand>
        <name>Zn(2+)</name>
        <dbReference type="ChEBI" id="CHEBI:29105"/>
    </ligand>
</feature>
<dbReference type="InterPro" id="IPR012340">
    <property type="entry name" value="NA-bd_OB-fold"/>
</dbReference>
<comment type="similarity">
    <text evidence="10">Belongs to the TRAFAC class YlqF/YawG GTPase family. RsgA subfamily.</text>
</comment>
<evidence type="ECO:0000259" key="12">
    <source>
        <dbReference type="PROSITE" id="PS51721"/>
    </source>
</evidence>
<dbReference type="NCBIfam" id="TIGR00157">
    <property type="entry name" value="ribosome small subunit-dependent GTPase A"/>
    <property type="match status" value="1"/>
</dbReference>
<evidence type="ECO:0000256" key="4">
    <source>
        <dbReference type="ARBA" id="ARBA00022730"/>
    </source>
</evidence>
<evidence type="ECO:0000256" key="8">
    <source>
        <dbReference type="ARBA" id="ARBA00022884"/>
    </source>
</evidence>
<dbReference type="CDD" id="cd04466">
    <property type="entry name" value="S1_YloQ_GTPase"/>
    <property type="match status" value="1"/>
</dbReference>
<feature type="domain" description="CP-type G" evidence="12">
    <location>
        <begin position="63"/>
        <end position="223"/>
    </location>
</feature>
<dbReference type="HAMAP" id="MF_01820">
    <property type="entry name" value="GTPase_RsgA"/>
    <property type="match status" value="1"/>
</dbReference>
<keyword evidence="6 10" id="KW-0378">Hydrolase</keyword>
<evidence type="ECO:0000259" key="11">
    <source>
        <dbReference type="PROSITE" id="PS50936"/>
    </source>
</evidence>
<dbReference type="InterPro" id="IPR030378">
    <property type="entry name" value="G_CP_dom"/>
</dbReference>
<comment type="caution">
    <text evidence="13">The sequence shown here is derived from an EMBL/GenBank/DDBJ whole genome shotgun (WGS) entry which is preliminary data.</text>
</comment>
<dbReference type="SUPFAM" id="SSF50249">
    <property type="entry name" value="Nucleic acid-binding proteins"/>
    <property type="match status" value="1"/>
</dbReference>
<comment type="function">
    <text evidence="10">One of several proteins that assist in the late maturation steps of the functional core of the 30S ribosomal subunit. Helps release RbfA from mature subunits. May play a role in the assembly of ribosomal proteins into the subunit. Circularly permuted GTPase that catalyzes slow GTP hydrolysis, GTPase activity is stimulated by the 30S ribosomal subunit.</text>
</comment>
<keyword evidence="8 10" id="KW-0694">RNA-binding</keyword>
<evidence type="ECO:0000256" key="5">
    <source>
        <dbReference type="ARBA" id="ARBA00022741"/>
    </source>
</evidence>
<evidence type="ECO:0000256" key="3">
    <source>
        <dbReference type="ARBA" id="ARBA00022723"/>
    </source>
</evidence>
<dbReference type="Gene3D" id="1.10.40.50">
    <property type="entry name" value="Probable gtpase engc, domain 3"/>
    <property type="match status" value="1"/>
</dbReference>
<evidence type="ECO:0000256" key="1">
    <source>
        <dbReference type="ARBA" id="ARBA00022490"/>
    </source>
</evidence>
<comment type="subcellular location">
    <subcellularLocation>
        <location evidence="10">Cytoplasm</location>
    </subcellularLocation>
</comment>
<feature type="domain" description="EngC GTPase" evidence="11">
    <location>
        <begin position="72"/>
        <end position="221"/>
    </location>
</feature>
<evidence type="ECO:0000256" key="7">
    <source>
        <dbReference type="ARBA" id="ARBA00022833"/>
    </source>
</evidence>
<dbReference type="EMBL" id="JBHTGR010000001">
    <property type="protein sequence ID" value="MFC7745751.1"/>
    <property type="molecule type" value="Genomic_DNA"/>
</dbReference>
<dbReference type="CDD" id="cd01854">
    <property type="entry name" value="YjeQ_EngC"/>
    <property type="match status" value="1"/>
</dbReference>
<keyword evidence="5 10" id="KW-0547">Nucleotide-binding</keyword>
<keyword evidence="2 10" id="KW-0690">Ribosome biogenesis</keyword>
<dbReference type="InterPro" id="IPR031944">
    <property type="entry name" value="RsgA_N"/>
</dbReference>
<dbReference type="InterPro" id="IPR010914">
    <property type="entry name" value="RsgA_GTPase_dom"/>
</dbReference>
<dbReference type="Pfam" id="PF16745">
    <property type="entry name" value="RsgA_N"/>
    <property type="match status" value="1"/>
</dbReference>
<keyword evidence="7 10" id="KW-0862">Zinc</keyword>
<comment type="subunit">
    <text evidence="10">Monomer. Associates with 30S ribosomal subunit, binds 16S rRNA.</text>
</comment>
<feature type="binding site" evidence="10">
    <location>
        <position position="254"/>
    </location>
    <ligand>
        <name>Zn(2+)</name>
        <dbReference type="ChEBI" id="CHEBI:29105"/>
    </ligand>
</feature>
<evidence type="ECO:0000256" key="2">
    <source>
        <dbReference type="ARBA" id="ARBA00022517"/>
    </source>
</evidence>
<evidence type="ECO:0000256" key="10">
    <source>
        <dbReference type="HAMAP-Rule" id="MF_01820"/>
    </source>
</evidence>
<keyword evidence="4 10" id="KW-0699">rRNA-binding</keyword>
<dbReference type="PANTHER" id="PTHR32120">
    <property type="entry name" value="SMALL RIBOSOMAL SUBUNIT BIOGENESIS GTPASE RSGA"/>
    <property type="match status" value="1"/>
</dbReference>
<feature type="binding site" evidence="10">
    <location>
        <begin position="112"/>
        <end position="115"/>
    </location>
    <ligand>
        <name>GTP</name>
        <dbReference type="ChEBI" id="CHEBI:37565"/>
    </ligand>
</feature>
<name>A0ABW2URL5_9BACI</name>
<dbReference type="Gene3D" id="2.40.50.140">
    <property type="entry name" value="Nucleic acid-binding proteins"/>
    <property type="match status" value="1"/>
</dbReference>
<dbReference type="InterPro" id="IPR027417">
    <property type="entry name" value="P-loop_NTPase"/>
</dbReference>
<evidence type="ECO:0000313" key="13">
    <source>
        <dbReference type="EMBL" id="MFC7745751.1"/>
    </source>
</evidence>
<protein>
    <recommendedName>
        <fullName evidence="10">Small ribosomal subunit biogenesis GTPase RsgA</fullName>
        <ecNumber evidence="10">3.6.1.-</ecNumber>
    </recommendedName>
</protein>
<keyword evidence="9 10" id="KW-0342">GTP-binding</keyword>
<feature type="binding site" evidence="10">
    <location>
        <position position="247"/>
    </location>
    <ligand>
        <name>Zn(2+)</name>
        <dbReference type="ChEBI" id="CHEBI:29105"/>
    </ligand>
</feature>
<evidence type="ECO:0000256" key="6">
    <source>
        <dbReference type="ARBA" id="ARBA00022801"/>
    </source>
</evidence>
<keyword evidence="14" id="KW-1185">Reference proteome</keyword>
<evidence type="ECO:0000256" key="9">
    <source>
        <dbReference type="ARBA" id="ARBA00023134"/>
    </source>
</evidence>
<feature type="binding site" evidence="10">
    <location>
        <begin position="166"/>
        <end position="174"/>
    </location>
    <ligand>
        <name>GTP</name>
        <dbReference type="ChEBI" id="CHEBI:37565"/>
    </ligand>
</feature>
<dbReference type="Pfam" id="PF03193">
    <property type="entry name" value="RsgA_GTPase"/>
    <property type="match status" value="1"/>
</dbReference>
<sequence length="293" mass="33097">MAEGRIIKAISGFYYVQSSGNVYQCRGRGIFRKQKITPFVGDFVEFEAPKPDEGYILAINPRQNKLIRPPVANIDQVILVSSADMPEFKPLLLDRFLVSIEAKKMKPVIFLTKQDLIGEIAQRNLLDYQTVYEQIGYFVELISGEEQEISDRLRSYLTERVSVMAGQSGVGKSSLLNSLNPSLQLATGDISMSLGRGKHITRHVELVEAGGGLVADTPGFSTLDFADIEADELRDCFPEIRHRQGECKFRSCLHNHEPQCAVKKAVENGDIASSRYEHYLRFLEEIYSRKPRY</sequence>
<evidence type="ECO:0000313" key="14">
    <source>
        <dbReference type="Proteomes" id="UP001596620"/>
    </source>
</evidence>
<dbReference type="PROSITE" id="PS51721">
    <property type="entry name" value="G_CP"/>
    <property type="match status" value="1"/>
</dbReference>
<dbReference type="RefSeq" id="WP_382357225.1">
    <property type="nucleotide sequence ID" value="NZ_JBHTGR010000001.1"/>
</dbReference>
<dbReference type="PROSITE" id="PS50936">
    <property type="entry name" value="ENGC_GTPASE"/>
    <property type="match status" value="1"/>
</dbReference>